<evidence type="ECO:0000313" key="3">
    <source>
        <dbReference type="Proteomes" id="UP000597038"/>
    </source>
</evidence>
<dbReference type="Proteomes" id="UP000597038">
    <property type="component" value="Unassembled WGS sequence"/>
</dbReference>
<accession>A0ABS0QR31</accession>
<feature type="transmembrane region" description="Helical" evidence="1">
    <location>
        <begin position="24"/>
        <end position="55"/>
    </location>
</feature>
<sequence>MKFKNYIMNVKENVLNMKVGSKSFFIMIIVMIILSMIFTPFIGIPAGLIIGSYIYSKY</sequence>
<evidence type="ECO:0000256" key="1">
    <source>
        <dbReference type="SAM" id="Phobius"/>
    </source>
</evidence>
<reference evidence="2 3" key="1">
    <citation type="submission" date="2020-12" db="EMBL/GenBank/DDBJ databases">
        <title>Genomic analysis of Staphylococcus felis from a cat with skin infection.</title>
        <authorList>
            <person name="Aslantas O."/>
            <person name="Keskin O."/>
            <person name="Buyukaltay K."/>
            <person name="Gullu Yucetepe A."/>
        </authorList>
    </citation>
    <scope>NUCLEOTIDE SEQUENCE [LARGE SCALE GENOMIC DNA]</scope>
    <source>
        <strain evidence="2 3">HARRANVET</strain>
    </source>
</reference>
<protein>
    <submittedName>
        <fullName evidence="2">VraH family protein</fullName>
    </submittedName>
</protein>
<organism evidence="2 3">
    <name type="scientific">Staphylococcus felis</name>
    <dbReference type="NCBI Taxonomy" id="46127"/>
    <lineage>
        <taxon>Bacteria</taxon>
        <taxon>Bacillati</taxon>
        <taxon>Bacillota</taxon>
        <taxon>Bacilli</taxon>
        <taxon>Bacillales</taxon>
        <taxon>Staphylococcaceae</taxon>
        <taxon>Staphylococcus</taxon>
    </lineage>
</organism>
<evidence type="ECO:0000313" key="2">
    <source>
        <dbReference type="EMBL" id="MBH9581606.1"/>
    </source>
</evidence>
<dbReference type="RefSeq" id="WP_198092867.1">
    <property type="nucleotide sequence ID" value="NZ_JAEDAQ010000016.1"/>
</dbReference>
<keyword evidence="3" id="KW-1185">Reference proteome</keyword>
<gene>
    <name evidence="2" type="ORF">I9026_09490</name>
</gene>
<dbReference type="EMBL" id="JAEDAQ010000016">
    <property type="protein sequence ID" value="MBH9581606.1"/>
    <property type="molecule type" value="Genomic_DNA"/>
</dbReference>
<keyword evidence="1" id="KW-1133">Transmembrane helix</keyword>
<dbReference type="NCBIfam" id="NF033835">
    <property type="entry name" value="VraH_fam"/>
    <property type="match status" value="1"/>
</dbReference>
<dbReference type="InterPro" id="IPR049869">
    <property type="entry name" value="VraH"/>
</dbReference>
<comment type="caution">
    <text evidence="2">The sequence shown here is derived from an EMBL/GenBank/DDBJ whole genome shotgun (WGS) entry which is preliminary data.</text>
</comment>
<proteinExistence type="predicted"/>
<keyword evidence="1" id="KW-0812">Transmembrane</keyword>
<keyword evidence="1" id="KW-0472">Membrane</keyword>
<name>A0ABS0QR31_9STAP</name>